<dbReference type="Proteomes" id="UP000289738">
    <property type="component" value="Chromosome A02"/>
</dbReference>
<dbReference type="GO" id="GO:0005634">
    <property type="term" value="C:nucleus"/>
    <property type="evidence" value="ECO:0007669"/>
    <property type="project" value="UniProtKB-SubCell"/>
</dbReference>
<name>A0A445E7H6_ARAHY</name>
<gene>
    <name evidence="7" type="ORF">Ahy_A02g005717</name>
</gene>
<keyword evidence="8" id="KW-1185">Reference proteome</keyword>
<dbReference type="GO" id="GO:0003677">
    <property type="term" value="F:DNA binding"/>
    <property type="evidence" value="ECO:0007669"/>
    <property type="project" value="UniProtKB-KW"/>
</dbReference>
<accession>A0A445E7H6</accession>
<dbReference type="STRING" id="3818.A0A445E7H6"/>
<organism evidence="7 8">
    <name type="scientific">Arachis hypogaea</name>
    <name type="common">Peanut</name>
    <dbReference type="NCBI Taxonomy" id="3818"/>
    <lineage>
        <taxon>Eukaryota</taxon>
        <taxon>Viridiplantae</taxon>
        <taxon>Streptophyta</taxon>
        <taxon>Embryophyta</taxon>
        <taxon>Tracheophyta</taxon>
        <taxon>Spermatophyta</taxon>
        <taxon>Magnoliopsida</taxon>
        <taxon>eudicotyledons</taxon>
        <taxon>Gunneridae</taxon>
        <taxon>Pentapetalae</taxon>
        <taxon>rosids</taxon>
        <taxon>fabids</taxon>
        <taxon>Fabales</taxon>
        <taxon>Fabaceae</taxon>
        <taxon>Papilionoideae</taxon>
        <taxon>50 kb inversion clade</taxon>
        <taxon>dalbergioids sensu lato</taxon>
        <taxon>Dalbergieae</taxon>
        <taxon>Pterocarpus clade</taxon>
        <taxon>Arachis</taxon>
    </lineage>
</organism>
<comment type="caution">
    <text evidence="7">The sequence shown here is derived from an EMBL/GenBank/DDBJ whole genome shotgun (WGS) entry which is preliminary data.</text>
</comment>
<evidence type="ECO:0000313" key="8">
    <source>
        <dbReference type="Proteomes" id="UP000289738"/>
    </source>
</evidence>
<dbReference type="EMBL" id="SDMP01000002">
    <property type="protein sequence ID" value="RYR71456.1"/>
    <property type="molecule type" value="Genomic_DNA"/>
</dbReference>
<comment type="subunit">
    <text evidence="6">Heterotrimer.</text>
</comment>
<dbReference type="PANTHER" id="PTHR12632">
    <property type="entry name" value="TRANSCRIPTION FACTOR NF-Y ALPHA-RELATED"/>
    <property type="match status" value="1"/>
</dbReference>
<comment type="similarity">
    <text evidence="6">Belongs to the NFYA/HAP2 subunit family.</text>
</comment>
<keyword evidence="5 6" id="KW-0539">Nucleus</keyword>
<keyword evidence="4 6" id="KW-0804">Transcription</keyword>
<comment type="function">
    <text evidence="6">Component of the sequence-specific heterotrimeric transcription factor (NF-Y) which specifically recognizes a 5'-CCAAT-3' box motif found in the promoters of its target genes.</text>
</comment>
<evidence type="ECO:0000256" key="5">
    <source>
        <dbReference type="ARBA" id="ARBA00023242"/>
    </source>
</evidence>
<evidence type="ECO:0000256" key="3">
    <source>
        <dbReference type="ARBA" id="ARBA00023125"/>
    </source>
</evidence>
<sequence>MKQFSFELPNNDYIDQLASSTNKRQQFLDKQFTIFPEYPYMDQFYGLFSAYAPQIWFGLMMLPLNKTSDDGPTYVNAKQYHGIIRRRQSCAKAVLANKLIKRCKL</sequence>
<dbReference type="PROSITE" id="PS51152">
    <property type="entry name" value="NFYA_HAP2_2"/>
    <property type="match status" value="1"/>
</dbReference>
<keyword evidence="2 6" id="KW-0805">Transcription regulation</keyword>
<evidence type="ECO:0000256" key="1">
    <source>
        <dbReference type="ARBA" id="ARBA00004123"/>
    </source>
</evidence>
<dbReference type="GO" id="GO:0003700">
    <property type="term" value="F:DNA-binding transcription factor activity"/>
    <property type="evidence" value="ECO:0007669"/>
    <property type="project" value="UniProtKB-UniRule"/>
</dbReference>
<protein>
    <recommendedName>
        <fullName evidence="6">Nuclear transcription factor Y subunit</fullName>
    </recommendedName>
</protein>
<dbReference type="Gene3D" id="6.10.250.2430">
    <property type="match status" value="1"/>
</dbReference>
<dbReference type="AlphaFoldDB" id="A0A445E7H6"/>
<reference evidence="7 8" key="1">
    <citation type="submission" date="2019-01" db="EMBL/GenBank/DDBJ databases">
        <title>Sequencing of cultivated peanut Arachis hypogaea provides insights into genome evolution and oil improvement.</title>
        <authorList>
            <person name="Chen X."/>
        </authorList>
    </citation>
    <scope>NUCLEOTIDE SEQUENCE [LARGE SCALE GENOMIC DNA]</scope>
    <source>
        <strain evidence="8">cv. Fuhuasheng</strain>
        <tissue evidence="7">Leaves</tissue>
    </source>
</reference>
<proteinExistence type="inferred from homology"/>
<evidence type="ECO:0000256" key="2">
    <source>
        <dbReference type="ARBA" id="ARBA00023015"/>
    </source>
</evidence>
<dbReference type="InterPro" id="IPR001289">
    <property type="entry name" value="NFYA"/>
</dbReference>
<comment type="subcellular location">
    <subcellularLocation>
        <location evidence="1 6">Nucleus</location>
    </subcellularLocation>
</comment>
<dbReference type="Pfam" id="PF02045">
    <property type="entry name" value="CBFB_NFYA"/>
    <property type="match status" value="1"/>
</dbReference>
<keyword evidence="3 6" id="KW-0238">DNA-binding</keyword>
<evidence type="ECO:0000256" key="4">
    <source>
        <dbReference type="ARBA" id="ARBA00023163"/>
    </source>
</evidence>
<evidence type="ECO:0000313" key="7">
    <source>
        <dbReference type="EMBL" id="RYR71456.1"/>
    </source>
</evidence>
<evidence type="ECO:0000256" key="6">
    <source>
        <dbReference type="RuleBase" id="RU367155"/>
    </source>
</evidence>